<comment type="domain">
    <text evidence="8">The twin CX3C motif contains 4 conserved Cys residues that form 2 disulfide bonds in the mitochondrial intermembrane space.</text>
</comment>
<comment type="similarity">
    <text evidence="2 8">Belongs to the small Tim family.</text>
</comment>
<keyword evidence="10" id="KW-1185">Reference proteome</keyword>
<reference evidence="9" key="1">
    <citation type="submission" date="2014-12" db="EMBL/GenBank/DDBJ databases">
        <title>Genome Sequence of Valsa Canker Pathogens Uncovers a Specific Adaption of Colonization on Woody Bark.</title>
        <authorList>
            <person name="Yin Z."/>
            <person name="Liu H."/>
            <person name="Gao X."/>
            <person name="Li Z."/>
            <person name="Song N."/>
            <person name="Ke X."/>
            <person name="Dai Q."/>
            <person name="Wu Y."/>
            <person name="Sun Y."/>
            <person name="Xu J.-R."/>
            <person name="Kang Z.K."/>
            <person name="Wang L."/>
            <person name="Huang L."/>
        </authorList>
    </citation>
    <scope>NUCLEOTIDE SEQUENCE [LARGE SCALE GENOMIC DNA]</scope>
    <source>
        <strain evidence="9">03-8</strain>
    </source>
</reference>
<evidence type="ECO:0000256" key="3">
    <source>
        <dbReference type="ARBA" id="ARBA00022792"/>
    </source>
</evidence>
<comment type="subcellular location">
    <subcellularLocation>
        <location evidence="1 8">Mitochondrion inner membrane</location>
        <topology evidence="1 8">Peripheral membrane protein</topology>
        <orientation evidence="1 8">Intermembrane side</orientation>
    </subcellularLocation>
</comment>
<evidence type="ECO:0000256" key="4">
    <source>
        <dbReference type="ARBA" id="ARBA00022927"/>
    </source>
</evidence>
<evidence type="ECO:0000313" key="9">
    <source>
        <dbReference type="EMBL" id="KUI65327.1"/>
    </source>
</evidence>
<dbReference type="AlphaFoldDB" id="A0A194VMV3"/>
<name>A0A194VMV3_CYTMA</name>
<evidence type="ECO:0000256" key="8">
    <source>
        <dbReference type="RuleBase" id="RU367043"/>
    </source>
</evidence>
<accession>A0A194VMV3</accession>
<dbReference type="InterPro" id="IPR004217">
    <property type="entry name" value="Tim10-like"/>
</dbReference>
<dbReference type="EMBL" id="CM003098">
    <property type="protein sequence ID" value="KUI65327.1"/>
    <property type="molecule type" value="Genomic_DNA"/>
</dbReference>
<organism evidence="9 10">
    <name type="scientific">Cytospora mali</name>
    <name type="common">Apple Valsa canker fungus</name>
    <name type="synonym">Valsa mali</name>
    <dbReference type="NCBI Taxonomy" id="578113"/>
    <lineage>
        <taxon>Eukaryota</taxon>
        <taxon>Fungi</taxon>
        <taxon>Dikarya</taxon>
        <taxon>Ascomycota</taxon>
        <taxon>Pezizomycotina</taxon>
        <taxon>Sordariomycetes</taxon>
        <taxon>Sordariomycetidae</taxon>
        <taxon>Diaporthales</taxon>
        <taxon>Cytosporaceae</taxon>
        <taxon>Cytospora</taxon>
    </lineage>
</organism>
<protein>
    <recommendedName>
        <fullName evidence="8">Mitochondrial import inner membrane translocase subunit</fullName>
    </recommendedName>
</protein>
<dbReference type="SUPFAM" id="SSF144122">
    <property type="entry name" value="Tim10-like"/>
    <property type="match status" value="1"/>
</dbReference>
<accession>A0A194V9M9</accession>
<dbReference type="Pfam" id="PF02953">
    <property type="entry name" value="zf-Tim10_DDP"/>
    <property type="match status" value="1"/>
</dbReference>
<dbReference type="Gene3D" id="1.10.287.810">
    <property type="entry name" value="Mitochondrial import inner membrane translocase subunit tim13 like domains"/>
    <property type="match status" value="1"/>
</dbReference>
<dbReference type="OrthoDB" id="344165at2759"/>
<dbReference type="GO" id="GO:0005743">
    <property type="term" value="C:mitochondrial inner membrane"/>
    <property type="evidence" value="ECO:0007669"/>
    <property type="project" value="UniProtKB-SubCell"/>
</dbReference>
<evidence type="ECO:0000256" key="6">
    <source>
        <dbReference type="ARBA" id="ARBA00023157"/>
    </source>
</evidence>
<dbReference type="Proteomes" id="UP000078559">
    <property type="component" value="Chromosome 1"/>
</dbReference>
<evidence type="ECO:0000256" key="2">
    <source>
        <dbReference type="ARBA" id="ARBA00006720"/>
    </source>
</evidence>
<keyword evidence="7 8" id="KW-0143">Chaperone</keyword>
<dbReference type="GO" id="GO:0015031">
    <property type="term" value="P:protein transport"/>
    <property type="evidence" value="ECO:0007669"/>
    <property type="project" value="UniProtKB-KW"/>
</dbReference>
<keyword evidence="8" id="KW-0496">Mitochondrion</keyword>
<sequence>MDGPTIDQADLNQLTDKDKQELRQFIQNEQQRTRIQAQSHDLTEMCFKKCVTSAIKNSRLDSGEESCLANCVDRFMDVSVLSVKHLQSMRQG</sequence>
<evidence type="ECO:0000256" key="5">
    <source>
        <dbReference type="ARBA" id="ARBA00023010"/>
    </source>
</evidence>
<comment type="function">
    <text evidence="8">Mitochondrial intermembrane chaperone that participates in the import and insertion of some multi-pass transmembrane proteins into the mitochondrial inner membrane. Also required for the transfer of beta-barrel precursors from the TOM complex to the sorting and assembly machinery (SAM complex) of the outer membrane. Acts as a chaperone-like protein that protects the hydrophobic precursors from aggregation and guide them through the mitochondrial intermembrane space.</text>
</comment>
<keyword evidence="6 8" id="KW-1015">Disulfide bond</keyword>
<keyword evidence="5 8" id="KW-0811">Translocation</keyword>
<gene>
    <name evidence="9" type="ORF">VM1G_00223</name>
</gene>
<keyword evidence="3 8" id="KW-0472">Membrane</keyword>
<evidence type="ECO:0000313" key="10">
    <source>
        <dbReference type="Proteomes" id="UP000078559"/>
    </source>
</evidence>
<keyword evidence="8" id="KW-0813">Transport</keyword>
<keyword evidence="4 8" id="KW-0653">Protein transport</keyword>
<evidence type="ECO:0000256" key="7">
    <source>
        <dbReference type="ARBA" id="ARBA00023186"/>
    </source>
</evidence>
<keyword evidence="3 8" id="KW-0999">Mitochondrion inner membrane</keyword>
<proteinExistence type="inferred from homology"/>
<comment type="subunit">
    <text evidence="8">Heterohexamer.</text>
</comment>
<dbReference type="InterPro" id="IPR035427">
    <property type="entry name" value="Tim10-like_dom_sf"/>
</dbReference>
<evidence type="ECO:0000256" key="1">
    <source>
        <dbReference type="ARBA" id="ARBA00004137"/>
    </source>
</evidence>